<dbReference type="InterPro" id="IPR005105">
    <property type="entry name" value="GlnD_Uridyltrans_N"/>
</dbReference>
<dbReference type="Gene3D" id="2.60.120.10">
    <property type="entry name" value="Jelly Rolls"/>
    <property type="match status" value="1"/>
</dbReference>
<dbReference type="GO" id="GO:0008773">
    <property type="term" value="F:[protein-PII] uridylyltransferase activity"/>
    <property type="evidence" value="ECO:0007669"/>
    <property type="project" value="InterPro"/>
</dbReference>
<sequence length="609" mass="65762">MPNAFNFAASPFDCLSPDEQRLVRASVDIAYFPAGAVVLDVGVAPTHLFVIIKGYVTQTEGDEVLATYGPDDCFDGCGLMTGRVGSRFVAAEEVVAYQLAREAVNELIARNTTFGALLFSDLGQKLSALAQRADQHERQSLTMARVDQAFLRPAQMVDAGTDIVSVVRLFQAQRTTSVLVTGLTHVPGDGLGIFTNTSLQRAILDGRPLNQMTVGELASSPVVTMRPDDALGDAMALMLRRRVHRLVVVEDDGQVRGVLEALDLFSFLANHSHLITVQIEHAQDLPALAQAAAQITRLIAALYRGGTRIGLMARLVQQLNARLFERAWAMVAPADLVAHSCLFVMGSEGRGEQLLKTDQDNGLVLRDGYTAPPDLDAICQRFSGVLASFGYPECPGRIMVSNPDWRGTVSSFSQRVRQWLLQPEGDSLMQLAIFLDAHAVAGDAALLATVRERVMALATDNDAVLARFAAAIENFGGPAGWWSRLFGLGDEGHAISLKKTGIFPIVHGVRSLALARRVAATGTAERIAALVVDGVLDAAMGDELVQSLHFLMGLRLKAGLAEIDTGRTVTGTVDPERLSSLERDLLKEALAVVKRFKVLLHQRLKLDAL</sequence>
<dbReference type="InterPro" id="IPR046342">
    <property type="entry name" value="CBS_dom_sf"/>
</dbReference>
<dbReference type="InterPro" id="IPR014710">
    <property type="entry name" value="RmlC-like_jellyroll"/>
</dbReference>
<evidence type="ECO:0000256" key="2">
    <source>
        <dbReference type="PROSITE-ProRule" id="PRU00703"/>
    </source>
</evidence>
<evidence type="ECO:0000259" key="4">
    <source>
        <dbReference type="PROSITE" id="PS51371"/>
    </source>
</evidence>
<proteinExistence type="predicted"/>
<evidence type="ECO:0000259" key="3">
    <source>
        <dbReference type="PROSITE" id="PS50042"/>
    </source>
</evidence>
<dbReference type="OrthoDB" id="9808528at2"/>
<dbReference type="EMBL" id="CP021366">
    <property type="protein sequence ID" value="ART60150.1"/>
    <property type="molecule type" value="Genomic_DNA"/>
</dbReference>
<dbReference type="SUPFAM" id="SSF54631">
    <property type="entry name" value="CBS-domain pair"/>
    <property type="match status" value="1"/>
</dbReference>
<dbReference type="KEGG" id="acis:CBP35_02745"/>
<dbReference type="Pfam" id="PF00571">
    <property type="entry name" value="CBS"/>
    <property type="match status" value="1"/>
</dbReference>
<feature type="domain" description="Cyclic nucleotide-binding" evidence="3">
    <location>
        <begin position="11"/>
        <end position="125"/>
    </location>
</feature>
<dbReference type="Pfam" id="PF03445">
    <property type="entry name" value="DUF294"/>
    <property type="match status" value="1"/>
</dbReference>
<dbReference type="KEGG" id="acip:CBP36_16175"/>
<dbReference type="RefSeq" id="WP_086928125.1">
    <property type="nucleotide sequence ID" value="NZ_CP021362.1"/>
</dbReference>
<protein>
    <submittedName>
        <fullName evidence="5">Cyclic nucleotide-binding protein</fullName>
    </submittedName>
</protein>
<dbReference type="InterPro" id="IPR000595">
    <property type="entry name" value="cNMP-bd_dom"/>
</dbReference>
<evidence type="ECO:0000313" key="6">
    <source>
        <dbReference type="Proteomes" id="UP000194440"/>
    </source>
</evidence>
<dbReference type="InterPro" id="IPR018490">
    <property type="entry name" value="cNMP-bd_dom_sf"/>
</dbReference>
<dbReference type="Pfam" id="PF10335">
    <property type="entry name" value="DUF294_C"/>
    <property type="match status" value="1"/>
</dbReference>
<evidence type="ECO:0000313" key="5">
    <source>
        <dbReference type="EMBL" id="ART60150.1"/>
    </source>
</evidence>
<dbReference type="Proteomes" id="UP000194440">
    <property type="component" value="Chromosome"/>
</dbReference>
<reference evidence="5" key="1">
    <citation type="submission" date="2017-05" db="EMBL/GenBank/DDBJ databases">
        <title>Polyphasic characterization of four soil-derived phenanthrene-degrading Acidovorax strains and proposal of Acidovorax phenanthrenivorans sp. nov.</title>
        <authorList>
            <person name="Singleton D."/>
            <person name="Lee J."/>
            <person name="Dickey A.N."/>
            <person name="Stroud A."/>
            <person name="Scholl E.H."/>
            <person name="Wright F.A."/>
            <person name="Aitken M.D."/>
        </authorList>
    </citation>
    <scope>NUCLEOTIDE SEQUENCE</scope>
    <source>
        <strain evidence="5">P4</strain>
    </source>
</reference>
<accession>A0A240UGL0</accession>
<dbReference type="CDD" id="cd05401">
    <property type="entry name" value="NT_GlnE_GlnD_like"/>
    <property type="match status" value="1"/>
</dbReference>
<dbReference type="PANTHER" id="PTHR43080">
    <property type="entry name" value="CBS DOMAIN-CONTAINING PROTEIN CBSX3, MITOCHONDRIAL"/>
    <property type="match status" value="1"/>
</dbReference>
<keyword evidence="6" id="KW-1185">Reference proteome</keyword>
<evidence type="ECO:0000256" key="1">
    <source>
        <dbReference type="ARBA" id="ARBA00023122"/>
    </source>
</evidence>
<dbReference type="InterPro" id="IPR000644">
    <property type="entry name" value="CBS_dom"/>
</dbReference>
<dbReference type="Pfam" id="PF00027">
    <property type="entry name" value="cNMP_binding"/>
    <property type="match status" value="1"/>
</dbReference>
<dbReference type="AlphaFoldDB" id="A0A240UGL0"/>
<dbReference type="Gene3D" id="3.10.580.10">
    <property type="entry name" value="CBS-domain"/>
    <property type="match status" value="1"/>
</dbReference>
<dbReference type="CDD" id="cd00038">
    <property type="entry name" value="CAP_ED"/>
    <property type="match status" value="1"/>
</dbReference>
<organism evidence="5 6">
    <name type="scientific">Acidovorax carolinensis</name>
    <dbReference type="NCBI Taxonomy" id="553814"/>
    <lineage>
        <taxon>Bacteria</taxon>
        <taxon>Pseudomonadati</taxon>
        <taxon>Pseudomonadota</taxon>
        <taxon>Betaproteobacteria</taxon>
        <taxon>Burkholderiales</taxon>
        <taxon>Comamonadaceae</taxon>
        <taxon>Acidovorax</taxon>
    </lineage>
</organism>
<gene>
    <name evidence="5" type="ORF">CBP36_16175</name>
</gene>
<name>A0A240UGL0_9BURK</name>
<dbReference type="SUPFAM" id="SSF51206">
    <property type="entry name" value="cAMP-binding domain-like"/>
    <property type="match status" value="1"/>
</dbReference>
<feature type="domain" description="CBS" evidence="4">
    <location>
        <begin position="218"/>
        <end position="275"/>
    </location>
</feature>
<dbReference type="PROSITE" id="PS50042">
    <property type="entry name" value="CNMP_BINDING_3"/>
    <property type="match status" value="1"/>
</dbReference>
<dbReference type="SMART" id="SM00116">
    <property type="entry name" value="CBS"/>
    <property type="match status" value="2"/>
</dbReference>
<dbReference type="InterPro" id="IPR051257">
    <property type="entry name" value="Diverse_CBS-Domain"/>
</dbReference>
<dbReference type="PROSITE" id="PS51371">
    <property type="entry name" value="CBS"/>
    <property type="match status" value="1"/>
</dbReference>
<dbReference type="PANTHER" id="PTHR43080:SF2">
    <property type="entry name" value="CBS DOMAIN-CONTAINING PROTEIN"/>
    <property type="match status" value="1"/>
</dbReference>
<dbReference type="InterPro" id="IPR018821">
    <property type="entry name" value="DUF294_put_nucleoTrafse_sb-bd"/>
</dbReference>
<keyword evidence="1 2" id="KW-0129">CBS domain</keyword>